<protein>
    <submittedName>
        <fullName evidence="3">Uncharacterized protein</fullName>
    </submittedName>
</protein>
<evidence type="ECO:0000256" key="2">
    <source>
        <dbReference type="SAM" id="SignalP"/>
    </source>
</evidence>
<gene>
    <name evidence="3" type="ORF">QTG54_009981</name>
</gene>
<evidence type="ECO:0000256" key="1">
    <source>
        <dbReference type="SAM" id="MobiDB-lite"/>
    </source>
</evidence>
<proteinExistence type="predicted"/>
<comment type="caution">
    <text evidence="3">The sequence shown here is derived from an EMBL/GenBank/DDBJ whole genome shotgun (WGS) entry which is preliminary data.</text>
</comment>
<keyword evidence="4" id="KW-1185">Reference proteome</keyword>
<feature type="region of interest" description="Disordered" evidence="1">
    <location>
        <begin position="130"/>
        <end position="185"/>
    </location>
</feature>
<feature type="region of interest" description="Disordered" evidence="1">
    <location>
        <begin position="196"/>
        <end position="215"/>
    </location>
</feature>
<keyword evidence="2" id="KW-0732">Signal</keyword>
<sequence length="581" mass="64060">MASAVPFLVAILLLQSCIALISPTRCFQHHHDRPVVISKCRQPTQIYVVDPTKTTDTDSPSSSSPPTQQKRRRRKADSFFLTSSQSTNNEPSLEQPAAITTFITGKPPEAKQSECPFEFATTFKRYRVNLSNDKNANNDPESEKRRSRRVQRGVINKLVNNLGTKRGDKSVNNSKESGDERKNPWGVVSGLVQGVFQSDSTDTTNRDSSNNKLRKSTEAMYASEVKEGLFRWVSSAEIMTESSPLVDEDFVAAAAFWRMASDIIVQQQQQQNEKMSYLALPETTVAVASNLCDILNWYADLDTKEDASMNIIAQLDSRSSDVPVIQFTASGNSQQQPNNYSLPSAADTERQTKAWVTRLLVELGVCPFTKSSQKSGQGLGDQGVPVANIMYRHSDAFSRGDGGVYLIMADAWEAISDMVAAGPSGKRGVSSILLSAPGFDEDFALWAGPVFAMLEAGVSAIQAEEMIGVVCFHPRYVVPDGKSWPGFGHMHSLPRLKNWYSQYSSISTIPLEDDEIAAGGAFQRRTPHAVINVLRAEQLEAAEGRRSTGELYERNIRVLMGKEGGIGLEKLTDDLRLEQEI</sequence>
<organism evidence="3 4">
    <name type="scientific">Skeletonema marinoi</name>
    <dbReference type="NCBI Taxonomy" id="267567"/>
    <lineage>
        <taxon>Eukaryota</taxon>
        <taxon>Sar</taxon>
        <taxon>Stramenopiles</taxon>
        <taxon>Ochrophyta</taxon>
        <taxon>Bacillariophyta</taxon>
        <taxon>Coscinodiscophyceae</taxon>
        <taxon>Thalassiosirophycidae</taxon>
        <taxon>Thalassiosirales</taxon>
        <taxon>Skeletonemataceae</taxon>
        <taxon>Skeletonema</taxon>
        <taxon>Skeletonema marinoi-dohrnii complex</taxon>
    </lineage>
</organism>
<feature type="compositionally biased region" description="Low complexity" evidence="1">
    <location>
        <begin position="50"/>
        <end position="68"/>
    </location>
</feature>
<feature type="region of interest" description="Disordered" evidence="1">
    <location>
        <begin position="50"/>
        <end position="95"/>
    </location>
</feature>
<name>A0AAD9DB99_9STRA</name>
<feature type="chain" id="PRO_5041939711" evidence="2">
    <location>
        <begin position="20"/>
        <end position="581"/>
    </location>
</feature>
<feature type="compositionally biased region" description="Polar residues" evidence="1">
    <location>
        <begin position="80"/>
        <end position="92"/>
    </location>
</feature>
<evidence type="ECO:0000313" key="3">
    <source>
        <dbReference type="EMBL" id="KAK1739438.1"/>
    </source>
</evidence>
<feature type="compositionally biased region" description="Low complexity" evidence="1">
    <location>
        <begin position="198"/>
        <end position="211"/>
    </location>
</feature>
<feature type="signal peptide" evidence="2">
    <location>
        <begin position="1"/>
        <end position="19"/>
    </location>
</feature>
<accession>A0AAD9DB99</accession>
<dbReference type="Proteomes" id="UP001224775">
    <property type="component" value="Unassembled WGS sequence"/>
</dbReference>
<dbReference type="EMBL" id="JATAAI010000018">
    <property type="protein sequence ID" value="KAK1739438.1"/>
    <property type="molecule type" value="Genomic_DNA"/>
</dbReference>
<feature type="compositionally biased region" description="Polar residues" evidence="1">
    <location>
        <begin position="130"/>
        <end position="139"/>
    </location>
</feature>
<dbReference type="AlphaFoldDB" id="A0AAD9DB99"/>
<evidence type="ECO:0000313" key="4">
    <source>
        <dbReference type="Proteomes" id="UP001224775"/>
    </source>
</evidence>
<reference evidence="3" key="1">
    <citation type="submission" date="2023-06" db="EMBL/GenBank/DDBJ databases">
        <title>Survivors Of The Sea: Transcriptome response of Skeletonema marinoi to long-term dormancy.</title>
        <authorList>
            <person name="Pinder M.I.M."/>
            <person name="Kourtchenko O."/>
            <person name="Robertson E.K."/>
            <person name="Larsson T."/>
            <person name="Maumus F."/>
            <person name="Osuna-Cruz C.M."/>
            <person name="Vancaester E."/>
            <person name="Stenow R."/>
            <person name="Vandepoele K."/>
            <person name="Ploug H."/>
            <person name="Bruchert V."/>
            <person name="Godhe A."/>
            <person name="Topel M."/>
        </authorList>
    </citation>
    <scope>NUCLEOTIDE SEQUENCE</scope>
    <source>
        <strain evidence="3">R05AC</strain>
    </source>
</reference>